<comment type="caution">
    <text evidence="1">The sequence shown here is derived from an EMBL/GenBank/DDBJ whole genome shotgun (WGS) entry which is preliminary data.</text>
</comment>
<keyword evidence="2" id="KW-1185">Reference proteome</keyword>
<name>A0A834UH20_VESPE</name>
<dbReference type="Proteomes" id="UP000600918">
    <property type="component" value="Unassembled WGS sequence"/>
</dbReference>
<proteinExistence type="predicted"/>
<dbReference type="EMBL" id="JACSDY010000001">
    <property type="protein sequence ID" value="KAF7439341.1"/>
    <property type="molecule type" value="Genomic_DNA"/>
</dbReference>
<reference evidence="1" key="1">
    <citation type="journal article" date="2020" name="G3 (Bethesda)">
        <title>High-Quality Assemblies for Three Invasive Social Wasps from the &lt;i&gt;Vespula&lt;/i&gt; Genus.</title>
        <authorList>
            <person name="Harrop T.W.R."/>
            <person name="Guhlin J."/>
            <person name="McLaughlin G.M."/>
            <person name="Permina E."/>
            <person name="Stockwell P."/>
            <person name="Gilligan J."/>
            <person name="Le Lec M.F."/>
            <person name="Gruber M.A.M."/>
            <person name="Quinn O."/>
            <person name="Lovegrove M."/>
            <person name="Duncan E.J."/>
            <person name="Remnant E.J."/>
            <person name="Van Eeckhoven J."/>
            <person name="Graham B."/>
            <person name="Knapp R.A."/>
            <person name="Langford K.W."/>
            <person name="Kronenberg Z."/>
            <person name="Press M.O."/>
            <person name="Eacker S.M."/>
            <person name="Wilson-Rankin E.E."/>
            <person name="Purcell J."/>
            <person name="Lester P.J."/>
            <person name="Dearden P.K."/>
        </authorList>
    </citation>
    <scope>NUCLEOTIDE SEQUENCE</scope>
    <source>
        <strain evidence="1">Volc-1</strain>
    </source>
</reference>
<protein>
    <submittedName>
        <fullName evidence="1">Uncharacterized protein</fullName>
    </submittedName>
</protein>
<gene>
    <name evidence="1" type="ORF">H0235_001732</name>
</gene>
<evidence type="ECO:0000313" key="1">
    <source>
        <dbReference type="EMBL" id="KAF7439341.1"/>
    </source>
</evidence>
<sequence>MRVDDATCVVSRVAWTESIRQEEEEGRFVNSKRVHCVHPYFAVGTKAAAAAVAARCCRVAAAAAVAAAGAGAAAPG</sequence>
<dbReference type="AlphaFoldDB" id="A0A834UH20"/>
<evidence type="ECO:0000313" key="2">
    <source>
        <dbReference type="Proteomes" id="UP000600918"/>
    </source>
</evidence>
<organism evidence="1 2">
    <name type="scientific">Vespula pensylvanica</name>
    <name type="common">Western yellow jacket</name>
    <name type="synonym">Wasp</name>
    <dbReference type="NCBI Taxonomy" id="30213"/>
    <lineage>
        <taxon>Eukaryota</taxon>
        <taxon>Metazoa</taxon>
        <taxon>Ecdysozoa</taxon>
        <taxon>Arthropoda</taxon>
        <taxon>Hexapoda</taxon>
        <taxon>Insecta</taxon>
        <taxon>Pterygota</taxon>
        <taxon>Neoptera</taxon>
        <taxon>Endopterygota</taxon>
        <taxon>Hymenoptera</taxon>
        <taxon>Apocrita</taxon>
        <taxon>Aculeata</taxon>
        <taxon>Vespoidea</taxon>
        <taxon>Vespidae</taxon>
        <taxon>Vespinae</taxon>
        <taxon>Vespula</taxon>
    </lineage>
</organism>
<accession>A0A834UH20</accession>